<protein>
    <submittedName>
        <fullName evidence="2">Alpha/beta hydrolase</fullName>
    </submittedName>
</protein>
<dbReference type="RefSeq" id="WP_366180299.1">
    <property type="nucleotide sequence ID" value="NZ_CP159989.1"/>
</dbReference>
<dbReference type="PANTHER" id="PTHR43194:SF2">
    <property type="entry name" value="PEROXISOMAL MEMBRANE PROTEIN LPX1"/>
    <property type="match status" value="1"/>
</dbReference>
<gene>
    <name evidence="2" type="ORF">ABXS69_08785</name>
</gene>
<feature type="domain" description="Serine aminopeptidase S33" evidence="1">
    <location>
        <begin position="20"/>
        <end position="248"/>
    </location>
</feature>
<dbReference type="PRINTS" id="PR00111">
    <property type="entry name" value="ABHYDROLASE"/>
</dbReference>
<organism evidence="2">
    <name type="scientific">Actinomyces timonensis</name>
    <dbReference type="NCBI Taxonomy" id="1288391"/>
    <lineage>
        <taxon>Bacteria</taxon>
        <taxon>Bacillati</taxon>
        <taxon>Actinomycetota</taxon>
        <taxon>Actinomycetes</taxon>
        <taxon>Actinomycetales</taxon>
        <taxon>Actinomycetaceae</taxon>
        <taxon>Actinomyces</taxon>
    </lineage>
</organism>
<dbReference type="InterPro" id="IPR022742">
    <property type="entry name" value="Hydrolase_4"/>
</dbReference>
<keyword evidence="2" id="KW-0378">Hydrolase</keyword>
<dbReference type="SUPFAM" id="SSF53474">
    <property type="entry name" value="alpha/beta-Hydrolases"/>
    <property type="match status" value="1"/>
</dbReference>
<dbReference type="Pfam" id="PF12146">
    <property type="entry name" value="Hydrolase_4"/>
    <property type="match status" value="1"/>
</dbReference>
<proteinExistence type="predicted"/>
<dbReference type="InterPro" id="IPR000073">
    <property type="entry name" value="AB_hydrolase_1"/>
</dbReference>
<dbReference type="InterPro" id="IPR029058">
    <property type="entry name" value="AB_hydrolase_fold"/>
</dbReference>
<dbReference type="EMBL" id="CP159989">
    <property type="protein sequence ID" value="XCP82049.1"/>
    <property type="molecule type" value="Genomic_DNA"/>
</dbReference>
<sequence length="266" mass="28516">MTEATGIACIRTIRAGAPQLILNHGVTDNAASLVAAHRHWRSDYDVTSIDVRGHGASSHFSPVQLEDPIGVMVEDLITILEGRQHDTALILIGHSMGGAVSAAAAARRPDLVDALVLEDPAWLSESQRTSYREEAPALTARMAWMSDHPGEALAENRKSYPAWDVEESCAWLQGKIQVDRDFARTGIVSPGTSWAETASSLAMPTLLVTSDGDDVLIGPSGLEKVQSLGNAKIRTAMVPGASHCVRRDQSEGFYAVCDSFLKEVAS</sequence>
<name>A0AAU8MYK6_9ACTO</name>
<dbReference type="InterPro" id="IPR050228">
    <property type="entry name" value="Carboxylesterase_BioH"/>
</dbReference>
<evidence type="ECO:0000313" key="2">
    <source>
        <dbReference type="EMBL" id="XCP82049.1"/>
    </source>
</evidence>
<dbReference type="GO" id="GO:0016787">
    <property type="term" value="F:hydrolase activity"/>
    <property type="evidence" value="ECO:0007669"/>
    <property type="project" value="UniProtKB-KW"/>
</dbReference>
<dbReference type="Gene3D" id="3.40.50.1820">
    <property type="entry name" value="alpha/beta hydrolase"/>
    <property type="match status" value="1"/>
</dbReference>
<accession>A0AAU8MYK6</accession>
<dbReference type="AlphaFoldDB" id="A0AAU8MYK6"/>
<evidence type="ECO:0000259" key="1">
    <source>
        <dbReference type="Pfam" id="PF12146"/>
    </source>
</evidence>
<reference evidence="2" key="1">
    <citation type="submission" date="2024-05" db="EMBL/GenBank/DDBJ databases">
        <title>Draft genome assemblies of 36 bacteria isolated from hibernating arctic ground squirrels.</title>
        <authorList>
            <person name="McKee H."/>
            <person name="Mullen L."/>
            <person name="Drown D.M."/>
            <person name="Duddleston K.N."/>
        </authorList>
    </citation>
    <scope>NUCLEOTIDE SEQUENCE</scope>
    <source>
        <strain evidence="2">AR004</strain>
    </source>
</reference>
<dbReference type="PANTHER" id="PTHR43194">
    <property type="entry name" value="HYDROLASE ALPHA/BETA FOLD FAMILY"/>
    <property type="match status" value="1"/>
</dbReference>